<dbReference type="EMBL" id="CP002102">
    <property type="protein sequence ID" value="ADL02075.1"/>
    <property type="molecule type" value="Genomic_DNA"/>
</dbReference>
<proteinExistence type="predicted"/>
<reference evidence="3" key="1">
    <citation type="journal article" date="2011" name="J. Bacteriol.">
        <title>Genome sequences of eight morphologically diverse alphaproteobacteria.</title>
        <authorList>
            <consortium name="US DOE Joint Genome Institute"/>
            <person name="Brown P.J."/>
            <person name="Kysela D.T."/>
            <person name="Buechlein A."/>
            <person name="Hemmerich C."/>
            <person name="Brun Y.V."/>
        </authorList>
    </citation>
    <scope>NUCLEOTIDE SEQUENCE [LARGE SCALE GENOMIC DNA]</scope>
    <source>
        <strain evidence="3">ATCC 15264 / DSM 4735 / LMG 14903 / NBRC 16000 / CB 81</strain>
    </source>
</reference>
<dbReference type="PROSITE" id="PS51257">
    <property type="entry name" value="PROKAR_LIPOPROTEIN"/>
    <property type="match status" value="1"/>
</dbReference>
<feature type="signal peptide" evidence="1">
    <location>
        <begin position="1"/>
        <end position="23"/>
    </location>
</feature>
<dbReference type="InParanoid" id="D9QMR9"/>
<dbReference type="AlphaFoldDB" id="D9QMR9"/>
<keyword evidence="3" id="KW-1185">Reference proteome</keyword>
<evidence type="ECO:0000313" key="3">
    <source>
        <dbReference type="Proteomes" id="UP000002696"/>
    </source>
</evidence>
<feature type="chain" id="PRO_5003127122" evidence="1">
    <location>
        <begin position="24"/>
        <end position="189"/>
    </location>
</feature>
<keyword evidence="1" id="KW-0732">Signal</keyword>
<gene>
    <name evidence="2" type="ordered locus">Bresu_2768</name>
</gene>
<name>D9QMR9_BRESC</name>
<evidence type="ECO:0000313" key="2">
    <source>
        <dbReference type="EMBL" id="ADL02075.1"/>
    </source>
</evidence>
<evidence type="ECO:0000256" key="1">
    <source>
        <dbReference type="SAM" id="SignalP"/>
    </source>
</evidence>
<protein>
    <submittedName>
        <fullName evidence="2">Uncharacterized protein</fullName>
    </submittedName>
</protein>
<dbReference type="HOGENOM" id="CLU_1479904_0_0_5"/>
<dbReference type="KEGG" id="bsb:Bresu_2768"/>
<dbReference type="BioCyc" id="BSUB633149:G1GM8-2780-MONOMER"/>
<sequence length="189" mass="18773">MKFQFAVSVAVAVLALQACSAPADPVAAEAPVPAGMPAEAPAPAQVQAASIVLDAVGLTVDGATVAIGASKVATVAAVTAAIGGPPAVTDAFEECGAGPMDHVSWDNGLHLLFQQDAFAGWQTTAPDLSTAGGIHVGSTLAALQAAYPGVAIEQDTIGWYFTAGGIDGYLDEAKAVIQRLNVGVTCDAT</sequence>
<organism evidence="2 3">
    <name type="scientific">Brevundimonas subvibrioides (strain ATCC 15264 / DSM 4735 / LMG 14903 / NBRC 16000 / CB 81)</name>
    <name type="common">Caulobacter subvibrioides</name>
    <dbReference type="NCBI Taxonomy" id="633149"/>
    <lineage>
        <taxon>Bacteria</taxon>
        <taxon>Pseudomonadati</taxon>
        <taxon>Pseudomonadota</taxon>
        <taxon>Alphaproteobacteria</taxon>
        <taxon>Caulobacterales</taxon>
        <taxon>Caulobacteraceae</taxon>
        <taxon>Brevundimonas</taxon>
    </lineage>
</organism>
<dbReference type="Proteomes" id="UP000002696">
    <property type="component" value="Chromosome"/>
</dbReference>
<accession>D9QMR9</accession>
<dbReference type="RefSeq" id="WP_013270176.1">
    <property type="nucleotide sequence ID" value="NC_014375.1"/>
</dbReference>
<dbReference type="OrthoDB" id="878483at2"/>